<comment type="caution">
    <text evidence="2">The sequence shown here is derived from an EMBL/GenBank/DDBJ whole genome shotgun (WGS) entry which is preliminary data.</text>
</comment>
<feature type="region of interest" description="Disordered" evidence="1">
    <location>
        <begin position="38"/>
        <end position="157"/>
    </location>
</feature>
<proteinExistence type="predicted"/>
<name>A0A9X3ALA7_9SPHN</name>
<organism evidence="2 3">
    <name type="scientific">Tsuneonella litorea</name>
    <dbReference type="NCBI Taxonomy" id="2976475"/>
    <lineage>
        <taxon>Bacteria</taxon>
        <taxon>Pseudomonadati</taxon>
        <taxon>Pseudomonadota</taxon>
        <taxon>Alphaproteobacteria</taxon>
        <taxon>Sphingomonadales</taxon>
        <taxon>Erythrobacteraceae</taxon>
        <taxon>Tsuneonella</taxon>
    </lineage>
</organism>
<gene>
    <name evidence="2" type="ORF">N0B51_08520</name>
</gene>
<protein>
    <submittedName>
        <fullName evidence="2">Uncharacterized protein</fullName>
    </submittedName>
</protein>
<sequence length="377" mass="38517">MTAAAALSRRRGQPLVVLAAIAAGWIGLRAATWQQPFAAPPSEPASPVALPAESPAARLVPPRHDAARTAGGSAASGDQPARVGAPRPAPLEAGSHPRSGRDVAPSGLGAGASGFGATSSATDDDKGAGAARDRGGLSHEPSGAHGTPANLSAEAGRRRKRWHFDGWYAWRNGSGQPRVALGGPRPPAYGGTQGGFVLRYDLGGGATRPQLYFRATHAPSRPAQADAAAGVGLRPLARVPIRLQGEARLTRTEGWTEVRPAVAAITEVPPARLALGLRGEAYAQAGFVGGREATGFVDGQVRVDRELASLAGGDLRLGFGAWGGAQKYAARLDVGPGLTLDLREAGLPARLSLDYRVRIAGGARPSNGPAVTLSTGF</sequence>
<dbReference type="Proteomes" id="UP001142648">
    <property type="component" value="Unassembled WGS sequence"/>
</dbReference>
<feature type="compositionally biased region" description="Basic and acidic residues" evidence="1">
    <location>
        <begin position="123"/>
        <end position="137"/>
    </location>
</feature>
<evidence type="ECO:0000256" key="1">
    <source>
        <dbReference type="SAM" id="MobiDB-lite"/>
    </source>
</evidence>
<keyword evidence="3" id="KW-1185">Reference proteome</keyword>
<evidence type="ECO:0000313" key="3">
    <source>
        <dbReference type="Proteomes" id="UP001142648"/>
    </source>
</evidence>
<feature type="compositionally biased region" description="Low complexity" evidence="1">
    <location>
        <begin position="45"/>
        <end position="57"/>
    </location>
</feature>
<dbReference type="AlphaFoldDB" id="A0A9X3ALA7"/>
<dbReference type="RefSeq" id="WP_259961897.1">
    <property type="nucleotide sequence ID" value="NZ_JAOAMV010000004.1"/>
</dbReference>
<accession>A0A9X3ALA7</accession>
<dbReference type="EMBL" id="JAOAMV010000004">
    <property type="protein sequence ID" value="MCT2559023.1"/>
    <property type="molecule type" value="Genomic_DNA"/>
</dbReference>
<reference evidence="2" key="1">
    <citation type="submission" date="2022-09" db="EMBL/GenBank/DDBJ databases">
        <title>The genome sequence of Tsuneonella sp. YG55.</title>
        <authorList>
            <person name="Liu Y."/>
        </authorList>
    </citation>
    <scope>NUCLEOTIDE SEQUENCE</scope>
    <source>
        <strain evidence="2">YG55</strain>
    </source>
</reference>
<evidence type="ECO:0000313" key="2">
    <source>
        <dbReference type="EMBL" id="MCT2559023.1"/>
    </source>
</evidence>